<reference evidence="2 3" key="1">
    <citation type="submission" date="2014-04" db="EMBL/GenBank/DDBJ databases">
        <authorList>
            <consortium name="DOE Joint Genome Institute"/>
            <person name="Kuo A."/>
            <person name="Kohler A."/>
            <person name="Nagy L.G."/>
            <person name="Floudas D."/>
            <person name="Copeland A."/>
            <person name="Barry K.W."/>
            <person name="Cichocki N."/>
            <person name="Veneault-Fourrey C."/>
            <person name="LaButti K."/>
            <person name="Lindquist E.A."/>
            <person name="Lipzen A."/>
            <person name="Lundell T."/>
            <person name="Morin E."/>
            <person name="Murat C."/>
            <person name="Sun H."/>
            <person name="Tunlid A."/>
            <person name="Henrissat B."/>
            <person name="Grigoriev I.V."/>
            <person name="Hibbett D.S."/>
            <person name="Martin F."/>
            <person name="Nordberg H.P."/>
            <person name="Cantor M.N."/>
            <person name="Hua S.X."/>
        </authorList>
    </citation>
    <scope>NUCLEOTIDE SEQUENCE [LARGE SCALE GENOMIC DNA]</scope>
    <source>
        <strain evidence="2 3">LaAM-08-1</strain>
    </source>
</reference>
<dbReference type="HOGENOM" id="CLU_842161_0_0_1"/>
<feature type="transmembrane region" description="Helical" evidence="1">
    <location>
        <begin position="190"/>
        <end position="212"/>
    </location>
</feature>
<accession>A0A0C9WGM7</accession>
<dbReference type="AlphaFoldDB" id="A0A0C9WGM7"/>
<dbReference type="EMBL" id="KN839481">
    <property type="protein sequence ID" value="KIJ89714.1"/>
    <property type="molecule type" value="Genomic_DNA"/>
</dbReference>
<organism evidence="2 3">
    <name type="scientific">Laccaria amethystina LaAM-08-1</name>
    <dbReference type="NCBI Taxonomy" id="1095629"/>
    <lineage>
        <taxon>Eukaryota</taxon>
        <taxon>Fungi</taxon>
        <taxon>Dikarya</taxon>
        <taxon>Basidiomycota</taxon>
        <taxon>Agaricomycotina</taxon>
        <taxon>Agaricomycetes</taxon>
        <taxon>Agaricomycetidae</taxon>
        <taxon>Agaricales</taxon>
        <taxon>Agaricineae</taxon>
        <taxon>Hydnangiaceae</taxon>
        <taxon>Laccaria</taxon>
    </lineage>
</organism>
<keyword evidence="1" id="KW-0812">Transmembrane</keyword>
<evidence type="ECO:0000313" key="2">
    <source>
        <dbReference type="EMBL" id="KIJ89714.1"/>
    </source>
</evidence>
<feature type="transmembrane region" description="Helical" evidence="1">
    <location>
        <begin position="224"/>
        <end position="247"/>
    </location>
</feature>
<name>A0A0C9WGM7_9AGAR</name>
<keyword evidence="3" id="KW-1185">Reference proteome</keyword>
<protein>
    <submittedName>
        <fullName evidence="2">Uncharacterized protein</fullName>
    </submittedName>
</protein>
<evidence type="ECO:0000313" key="3">
    <source>
        <dbReference type="Proteomes" id="UP000054477"/>
    </source>
</evidence>
<feature type="transmembrane region" description="Helical" evidence="1">
    <location>
        <begin position="31"/>
        <end position="51"/>
    </location>
</feature>
<reference evidence="3" key="2">
    <citation type="submission" date="2015-01" db="EMBL/GenBank/DDBJ databases">
        <title>Evolutionary Origins and Diversification of the Mycorrhizal Mutualists.</title>
        <authorList>
            <consortium name="DOE Joint Genome Institute"/>
            <consortium name="Mycorrhizal Genomics Consortium"/>
            <person name="Kohler A."/>
            <person name="Kuo A."/>
            <person name="Nagy L.G."/>
            <person name="Floudas D."/>
            <person name="Copeland A."/>
            <person name="Barry K.W."/>
            <person name="Cichocki N."/>
            <person name="Veneault-Fourrey C."/>
            <person name="LaButti K."/>
            <person name="Lindquist E.A."/>
            <person name="Lipzen A."/>
            <person name="Lundell T."/>
            <person name="Morin E."/>
            <person name="Murat C."/>
            <person name="Riley R."/>
            <person name="Ohm R."/>
            <person name="Sun H."/>
            <person name="Tunlid A."/>
            <person name="Henrissat B."/>
            <person name="Grigoriev I.V."/>
            <person name="Hibbett D.S."/>
            <person name="Martin F."/>
        </authorList>
    </citation>
    <scope>NUCLEOTIDE SEQUENCE [LARGE SCALE GENOMIC DNA]</scope>
    <source>
        <strain evidence="3">LaAM-08-1</strain>
    </source>
</reference>
<feature type="non-terminal residue" evidence="2">
    <location>
        <position position="1"/>
    </location>
</feature>
<dbReference type="Proteomes" id="UP000054477">
    <property type="component" value="Unassembled WGS sequence"/>
</dbReference>
<keyword evidence="1" id="KW-1133">Transmembrane helix</keyword>
<sequence length="292" mass="33891">RKPQPKGGLERLKLYFRLLFERRNMVKMPSIATGSFSLFFQSLLACVLYVITFRTTAWYRLSAELAQRHVEAMLPELKETVLKMSHYEQLSVEFMQNQLYFLGGPQIDDCDEWDLDTPSLDERWKLFYNGKLYGWTHGVYFIWAMNGFLCVKCSPPLCHTQLQSLHSTRRAVASNFENPQALTPRPSVGVWWEVELMGMPSVLYFGYIYGLFFSEGLGQPLSENYKICIFMSLLLGVGILHASYITLTTKRDNEAIERSWRARINGWVFEQQYVTSAVSEGGWDRGFEMEVM</sequence>
<evidence type="ECO:0000256" key="1">
    <source>
        <dbReference type="SAM" id="Phobius"/>
    </source>
</evidence>
<gene>
    <name evidence="2" type="ORF">K443DRAFT_117611</name>
</gene>
<keyword evidence="1" id="KW-0472">Membrane</keyword>
<proteinExistence type="predicted"/>